<dbReference type="PANTHER" id="PTHR21666">
    <property type="entry name" value="PEPTIDASE-RELATED"/>
    <property type="match status" value="1"/>
</dbReference>
<keyword evidence="11" id="KW-1185">Reference proteome</keyword>
<dbReference type="InterPro" id="IPR050570">
    <property type="entry name" value="Cell_wall_metabolism_enzyme"/>
</dbReference>
<keyword evidence="3" id="KW-0479">Metal-binding</keyword>
<feature type="transmembrane region" description="Helical" evidence="8">
    <location>
        <begin position="56"/>
        <end position="79"/>
    </location>
</feature>
<dbReference type="EMBL" id="WMBQ01000001">
    <property type="protein sequence ID" value="MTD94509.1"/>
    <property type="molecule type" value="Genomic_DNA"/>
</dbReference>
<dbReference type="InterPro" id="IPR016047">
    <property type="entry name" value="M23ase_b-sheet_dom"/>
</dbReference>
<keyword evidence="5" id="KW-0862">Zinc</keyword>
<keyword evidence="8" id="KW-1133">Transmembrane helix</keyword>
<evidence type="ECO:0000256" key="4">
    <source>
        <dbReference type="ARBA" id="ARBA00022801"/>
    </source>
</evidence>
<dbReference type="RefSeq" id="WP_324614946.1">
    <property type="nucleotide sequence ID" value="NZ_WMBQ01000001.1"/>
</dbReference>
<organism evidence="10 11">
    <name type="scientific">Hyphomicrobium album</name>
    <dbReference type="NCBI Taxonomy" id="2665159"/>
    <lineage>
        <taxon>Bacteria</taxon>
        <taxon>Pseudomonadati</taxon>
        <taxon>Pseudomonadota</taxon>
        <taxon>Alphaproteobacteria</taxon>
        <taxon>Hyphomicrobiales</taxon>
        <taxon>Hyphomicrobiaceae</taxon>
        <taxon>Hyphomicrobium</taxon>
    </lineage>
</organism>
<dbReference type="Gene3D" id="3.10.450.350">
    <property type="match status" value="1"/>
</dbReference>
<reference evidence="10 11" key="1">
    <citation type="submission" date="2019-11" db="EMBL/GenBank/DDBJ databases">
        <title>Identification of a novel strain.</title>
        <authorList>
            <person name="Xu Q."/>
            <person name="Wang G."/>
        </authorList>
    </citation>
    <scope>NUCLEOTIDE SEQUENCE [LARGE SCALE GENOMIC DNA]</scope>
    <source>
        <strain evidence="11">xq</strain>
    </source>
</reference>
<keyword evidence="8" id="KW-0472">Membrane</keyword>
<evidence type="ECO:0000256" key="2">
    <source>
        <dbReference type="ARBA" id="ARBA00022670"/>
    </source>
</evidence>
<dbReference type="Gene3D" id="2.70.70.10">
    <property type="entry name" value="Glucose Permease (Domain IIA)"/>
    <property type="match status" value="1"/>
</dbReference>
<dbReference type="Proteomes" id="UP000440694">
    <property type="component" value="Unassembled WGS sequence"/>
</dbReference>
<evidence type="ECO:0000313" key="10">
    <source>
        <dbReference type="EMBL" id="MTD94509.1"/>
    </source>
</evidence>
<evidence type="ECO:0000256" key="6">
    <source>
        <dbReference type="ARBA" id="ARBA00023049"/>
    </source>
</evidence>
<sequence length="675" mass="74113">MVDRRRYSQHGRFGALAAAKRENGLPQLYRGRAASSFKDLYETDHAESRQVGRFRWLISTCLAATVGAISILVVIYGSVDKPETQGGFLPGLTELGEANLTGRDLPFQRNNEGLKWASPKSDRLNITSGAVTTRYVVNESVKQRRLGREYIHAKPYARIVARLAPVPSTYGEVPPFNPLSLYATQTVNPGEEDESDAAGQGNVVVNIIELLGGILPDEDGQELEESEIALHVAAAKEAESEAELIRAGGEAQTGRSSGEDGLPLGAESSDAAAPYTTVLVKPVQADEDTLDDLEGRETQVVRVGEGDTLRKILQRAGADTWTSRGMIEAARNIFPEASLASGQEIRITLVPSLTRRDKKEPARFSIFSGGHDHLVTVSRNAAGEFVASKSPTMGEEIANAALDDNDRASTSSVYASVYYAGRLQDVPVDDIMKVMKIHASQTDFRRRLRPGDAIEFFFDMKDDAKPDGPPGELLFTSIASGGEMYRFYRFRTPDGVVDYYDEKGNNSKQFLMRRPVRGDVRLASGFGMRFHPLLNERRMHTGVDWATSPGTPILAAGTGVIEEAGRKGQYGNYVRIRHPNGYHTAYGHMLRFRKGVQAGAKVRQGEIIGYVGATGLASGPHLHYEVLINSRFVDPLAIQVPRERELSGRVLAEFQKERQRIDNLRHLAPVMTASK</sequence>
<accession>A0A6I3KJE4</accession>
<dbReference type="SUPFAM" id="SSF51261">
    <property type="entry name" value="Duplicated hybrid motif"/>
    <property type="match status" value="1"/>
</dbReference>
<name>A0A6I3KJE4_9HYPH</name>
<proteinExistence type="predicted"/>
<keyword evidence="2" id="KW-0645">Protease</keyword>
<evidence type="ECO:0000256" key="5">
    <source>
        <dbReference type="ARBA" id="ARBA00022833"/>
    </source>
</evidence>
<dbReference type="PANTHER" id="PTHR21666:SF288">
    <property type="entry name" value="CELL DIVISION PROTEIN YTFB"/>
    <property type="match status" value="1"/>
</dbReference>
<evidence type="ECO:0000259" key="9">
    <source>
        <dbReference type="Pfam" id="PF01551"/>
    </source>
</evidence>
<evidence type="ECO:0000256" key="7">
    <source>
        <dbReference type="SAM" id="MobiDB-lite"/>
    </source>
</evidence>
<dbReference type="Pfam" id="PF01551">
    <property type="entry name" value="Peptidase_M23"/>
    <property type="match status" value="1"/>
</dbReference>
<gene>
    <name evidence="10" type="ORF">GIW81_09220</name>
</gene>
<feature type="domain" description="M23ase beta-sheet core" evidence="9">
    <location>
        <begin position="538"/>
        <end position="635"/>
    </location>
</feature>
<dbReference type="AlphaFoldDB" id="A0A6I3KJE4"/>
<evidence type="ECO:0000256" key="1">
    <source>
        <dbReference type="ARBA" id="ARBA00001947"/>
    </source>
</evidence>
<comment type="cofactor">
    <cofactor evidence="1">
        <name>Zn(2+)</name>
        <dbReference type="ChEBI" id="CHEBI:29105"/>
    </cofactor>
</comment>
<dbReference type="GO" id="GO:0004222">
    <property type="term" value="F:metalloendopeptidase activity"/>
    <property type="evidence" value="ECO:0007669"/>
    <property type="project" value="TreeGrafter"/>
</dbReference>
<keyword evidence="8" id="KW-0812">Transmembrane</keyword>
<evidence type="ECO:0000313" key="11">
    <source>
        <dbReference type="Proteomes" id="UP000440694"/>
    </source>
</evidence>
<evidence type="ECO:0000256" key="8">
    <source>
        <dbReference type="SAM" id="Phobius"/>
    </source>
</evidence>
<keyword evidence="4" id="KW-0378">Hydrolase</keyword>
<evidence type="ECO:0000256" key="3">
    <source>
        <dbReference type="ARBA" id="ARBA00022723"/>
    </source>
</evidence>
<dbReference type="InterPro" id="IPR011055">
    <property type="entry name" value="Dup_hybrid_motif"/>
</dbReference>
<dbReference type="GO" id="GO:0006508">
    <property type="term" value="P:proteolysis"/>
    <property type="evidence" value="ECO:0007669"/>
    <property type="project" value="UniProtKB-KW"/>
</dbReference>
<keyword evidence="6" id="KW-0482">Metalloprotease</keyword>
<dbReference type="GO" id="GO:0046872">
    <property type="term" value="F:metal ion binding"/>
    <property type="evidence" value="ECO:0007669"/>
    <property type="project" value="UniProtKB-KW"/>
</dbReference>
<feature type="region of interest" description="Disordered" evidence="7">
    <location>
        <begin position="247"/>
        <end position="268"/>
    </location>
</feature>
<protein>
    <submittedName>
        <fullName evidence="10">Peptidoglycan DD-metalloendopeptidase family protein</fullName>
    </submittedName>
</protein>
<dbReference type="CDD" id="cd12797">
    <property type="entry name" value="M23_peptidase"/>
    <property type="match status" value="1"/>
</dbReference>
<comment type="caution">
    <text evidence="10">The sequence shown here is derived from an EMBL/GenBank/DDBJ whole genome shotgun (WGS) entry which is preliminary data.</text>
</comment>